<dbReference type="EMBL" id="JAGRRH010000018">
    <property type="protein sequence ID" value="KAG7351596.1"/>
    <property type="molecule type" value="Genomic_DNA"/>
</dbReference>
<evidence type="ECO:0000313" key="4">
    <source>
        <dbReference type="Proteomes" id="UP000693970"/>
    </source>
</evidence>
<dbReference type="AlphaFoldDB" id="A0A9K3PLX9"/>
<dbReference type="Proteomes" id="UP000693970">
    <property type="component" value="Unassembled WGS sequence"/>
</dbReference>
<reference evidence="3" key="1">
    <citation type="journal article" date="2021" name="Sci. Rep.">
        <title>Diploid genomic architecture of Nitzschia inconspicua, an elite biomass production diatom.</title>
        <authorList>
            <person name="Oliver A."/>
            <person name="Podell S."/>
            <person name="Pinowska A."/>
            <person name="Traller J.C."/>
            <person name="Smith S.R."/>
            <person name="McClure R."/>
            <person name="Beliaev A."/>
            <person name="Bohutskyi P."/>
            <person name="Hill E.A."/>
            <person name="Rabines A."/>
            <person name="Zheng H."/>
            <person name="Allen L.Z."/>
            <person name="Kuo A."/>
            <person name="Grigoriev I.V."/>
            <person name="Allen A.E."/>
            <person name="Hazlebeck D."/>
            <person name="Allen E.E."/>
        </authorList>
    </citation>
    <scope>NUCLEOTIDE SEQUENCE</scope>
    <source>
        <strain evidence="3">Hildebrandi</strain>
    </source>
</reference>
<feature type="region of interest" description="Disordered" evidence="1">
    <location>
        <begin position="531"/>
        <end position="579"/>
    </location>
</feature>
<feature type="transmembrane region" description="Helical" evidence="2">
    <location>
        <begin position="441"/>
        <end position="460"/>
    </location>
</feature>
<reference evidence="3" key="2">
    <citation type="submission" date="2021-04" db="EMBL/GenBank/DDBJ databases">
        <authorList>
            <person name="Podell S."/>
        </authorList>
    </citation>
    <scope>NUCLEOTIDE SEQUENCE</scope>
    <source>
        <strain evidence="3">Hildebrandi</strain>
    </source>
</reference>
<feature type="region of interest" description="Disordered" evidence="1">
    <location>
        <begin position="1"/>
        <end position="27"/>
    </location>
</feature>
<organism evidence="3 4">
    <name type="scientific">Nitzschia inconspicua</name>
    <dbReference type="NCBI Taxonomy" id="303405"/>
    <lineage>
        <taxon>Eukaryota</taxon>
        <taxon>Sar</taxon>
        <taxon>Stramenopiles</taxon>
        <taxon>Ochrophyta</taxon>
        <taxon>Bacillariophyta</taxon>
        <taxon>Bacillariophyceae</taxon>
        <taxon>Bacillariophycidae</taxon>
        <taxon>Bacillariales</taxon>
        <taxon>Bacillariaceae</taxon>
        <taxon>Nitzschia</taxon>
    </lineage>
</organism>
<evidence type="ECO:0000256" key="2">
    <source>
        <dbReference type="SAM" id="Phobius"/>
    </source>
</evidence>
<sequence>MPESLLQKQRQNQEQKQQRRPFSSISFPLYFSDDNHGSGVKLFRDDALEENNEYVKPNKKEQEVKSESETEPINQKSNNISSIEDSSSLQDPKDIMTIVDSTNIFMTKSPNDGIKAQSQSMSSSSNFSASFRLDGVSSDTNNMTSINATAIASTATSASSSAASVSTTRKTTSSTSASWSSSSSSSPSTTKPKVCESLGIDDQDTDAKSLIESIQYQDDETQISRFLETLLKWTPITIPIFAFVLYDPTALLFSSALQSLSLGNTWVAVDGGQYQARIITPAINGIVVQAIAILFAVLIGNTITNLRQRQTEICSCINQEATQLRILTSLIATYSPQQQFTVQQYLVKYTSRLIAEGHETTNVQALGQASSSQDTELYGLLQLLNSISTISNTNTNNNNDSDDTITTTIPTLVLDKSYETTFRLLDARSRRLTALSSTFPPLHYVVIGVLAFSMCIAFLMETDQDILVFLNAIQLRLLWTSLVGTFCALGVVLYDLGQPFRGSYQVTKAVNQLYAIRSTLKRNVKDLGSTINNNNNKNGVTTTTTTEFSTTNTSGWDPPKAPTRKESVNGSEVTTRTQQ</sequence>
<dbReference type="OrthoDB" id="434276at2759"/>
<feature type="region of interest" description="Disordered" evidence="1">
    <location>
        <begin position="173"/>
        <end position="198"/>
    </location>
</feature>
<proteinExistence type="predicted"/>
<dbReference type="Pfam" id="PF14023">
    <property type="entry name" value="Bestrophin-like"/>
    <property type="match status" value="1"/>
</dbReference>
<accession>A0A9K3PLX9</accession>
<feature type="compositionally biased region" description="Basic and acidic residues" evidence="1">
    <location>
        <begin position="56"/>
        <end position="68"/>
    </location>
</feature>
<evidence type="ECO:0000313" key="3">
    <source>
        <dbReference type="EMBL" id="KAG7351596.1"/>
    </source>
</evidence>
<feature type="compositionally biased region" description="Low complexity" evidence="1">
    <location>
        <begin position="77"/>
        <end position="88"/>
    </location>
</feature>
<dbReference type="InterPro" id="IPR025333">
    <property type="entry name" value="DUF4239"/>
</dbReference>
<protein>
    <submittedName>
        <fullName evidence="3">DUF4239 domain containing protein</fullName>
    </submittedName>
</protein>
<keyword evidence="2" id="KW-1133">Transmembrane helix</keyword>
<feature type="transmembrane region" description="Helical" evidence="2">
    <location>
        <begin position="278"/>
        <end position="299"/>
    </location>
</feature>
<keyword evidence="2" id="KW-0472">Membrane</keyword>
<feature type="region of interest" description="Disordered" evidence="1">
    <location>
        <begin position="51"/>
        <end position="89"/>
    </location>
</feature>
<name>A0A9K3PLX9_9STRA</name>
<gene>
    <name evidence="3" type="ORF">IV203_010956</name>
</gene>
<evidence type="ECO:0000256" key="1">
    <source>
        <dbReference type="SAM" id="MobiDB-lite"/>
    </source>
</evidence>
<feature type="compositionally biased region" description="Low complexity" evidence="1">
    <location>
        <begin position="531"/>
        <end position="553"/>
    </location>
</feature>
<feature type="compositionally biased region" description="Polar residues" evidence="1">
    <location>
        <begin position="568"/>
        <end position="579"/>
    </location>
</feature>
<feature type="transmembrane region" description="Helical" evidence="2">
    <location>
        <begin position="466"/>
        <end position="494"/>
    </location>
</feature>
<comment type="caution">
    <text evidence="3">The sequence shown here is derived from an EMBL/GenBank/DDBJ whole genome shotgun (WGS) entry which is preliminary data.</text>
</comment>
<keyword evidence="2" id="KW-0812">Transmembrane</keyword>
<keyword evidence="4" id="KW-1185">Reference proteome</keyword>
<feature type="compositionally biased region" description="Low complexity" evidence="1">
    <location>
        <begin position="173"/>
        <end position="190"/>
    </location>
</feature>